<dbReference type="GO" id="GO:0017053">
    <property type="term" value="C:transcription repressor complex"/>
    <property type="evidence" value="ECO:0007669"/>
    <property type="project" value="InterPro"/>
</dbReference>
<evidence type="ECO:0000256" key="4">
    <source>
        <dbReference type="SAM" id="MobiDB-lite"/>
    </source>
</evidence>
<dbReference type="Gramene" id="Kaladp1203s0003.1.v1.1">
    <property type="protein sequence ID" value="Kaladp1203s0003.1.v1.1"/>
    <property type="gene ID" value="Kaladp1203s0003.v1.1"/>
</dbReference>
<dbReference type="Pfam" id="PF06584">
    <property type="entry name" value="DIRP"/>
    <property type="match status" value="1"/>
</dbReference>
<keyword evidence="3" id="KW-0539">Nucleus</keyword>
<dbReference type="InterPro" id="IPR033471">
    <property type="entry name" value="DIRP"/>
</dbReference>
<feature type="domain" description="DIRP" evidence="5">
    <location>
        <begin position="116"/>
        <end position="217"/>
    </location>
</feature>
<dbReference type="AlphaFoldDB" id="A0A7N1A819"/>
<feature type="region of interest" description="Disordered" evidence="4">
    <location>
        <begin position="1"/>
        <end position="78"/>
    </location>
</feature>
<evidence type="ECO:0000313" key="7">
    <source>
        <dbReference type="Proteomes" id="UP000594263"/>
    </source>
</evidence>
<protein>
    <recommendedName>
        <fullName evidence="5">DIRP domain-containing protein</fullName>
    </recommendedName>
</protein>
<comment type="subcellular location">
    <subcellularLocation>
        <location evidence="1">Nucleus</location>
    </subcellularLocation>
</comment>
<comment type="similarity">
    <text evidence="2">Belongs to the lin-9 family.</text>
</comment>
<dbReference type="InterPro" id="IPR045831">
    <property type="entry name" value="LIN9_C"/>
</dbReference>
<reference evidence="6" key="1">
    <citation type="submission" date="2021-01" db="UniProtKB">
        <authorList>
            <consortium name="EnsemblPlants"/>
        </authorList>
    </citation>
    <scope>IDENTIFICATION</scope>
</reference>
<dbReference type="PANTHER" id="PTHR21689:SF2">
    <property type="entry name" value="PROTEIN LIN-9 HOMOLOG"/>
    <property type="match status" value="1"/>
</dbReference>
<sequence>MENSKMEPHLYHTENLQNNEDVEDINKSLGKDYHNEGEHARASTLHVSRDSEGDSSSKIRNRRKRDLPESVNCKDTNSSVQVESGRPIDGIVNLKAKLAKCLSWRKAQRWCTFEWFYSAIDYPWFARREFVEYLDHVGLGHIPRLTRVEWGVIRSSLGKPRRFSQQFLKEEKEKLNQYRESVRNHYTELRLGAREGLPTDLARPLSVGQRVIAIHPKTREIHDGSILTVDRSRCHVQFDKPDLGVEFVMDIDCMPLNPLENMPASLAINKLSENHCGVKLNGLASHHSASVQFNPNGNVDNSDGPVLRPLSDNVVGNSTKTMRDEIAAGNVQAKARVGSISEQQAADQPLILAQSKEADVKALYEMTCVLDKKEAIVSELKRMNDEVEENKRRDSSFEVPEPFSKRYASVLVQLDEVNDQAYMISSYDP</sequence>
<dbReference type="GO" id="GO:0006351">
    <property type="term" value="P:DNA-templated transcription"/>
    <property type="evidence" value="ECO:0007669"/>
    <property type="project" value="InterPro"/>
</dbReference>
<dbReference type="InterPro" id="IPR010561">
    <property type="entry name" value="LIN-9/ALY1"/>
</dbReference>
<name>A0A7N1A819_KALFE</name>
<feature type="compositionally biased region" description="Basic and acidic residues" evidence="4">
    <location>
        <begin position="24"/>
        <end position="57"/>
    </location>
</feature>
<dbReference type="GO" id="GO:0005654">
    <property type="term" value="C:nucleoplasm"/>
    <property type="evidence" value="ECO:0007669"/>
    <property type="project" value="TreeGrafter"/>
</dbReference>
<evidence type="ECO:0000256" key="2">
    <source>
        <dbReference type="ARBA" id="ARBA00006732"/>
    </source>
</evidence>
<evidence type="ECO:0000313" key="6">
    <source>
        <dbReference type="EnsemblPlants" id="Kaladp1203s0003.1.v1.1"/>
    </source>
</evidence>
<proteinExistence type="inferred from homology"/>
<dbReference type="GO" id="GO:0003677">
    <property type="term" value="F:DNA binding"/>
    <property type="evidence" value="ECO:0007669"/>
    <property type="project" value="TreeGrafter"/>
</dbReference>
<dbReference type="PANTHER" id="PTHR21689">
    <property type="entry name" value="LIN-9"/>
    <property type="match status" value="1"/>
</dbReference>
<evidence type="ECO:0000256" key="3">
    <source>
        <dbReference type="ARBA" id="ARBA00023242"/>
    </source>
</evidence>
<keyword evidence="7" id="KW-1185">Reference proteome</keyword>
<dbReference type="GO" id="GO:0051726">
    <property type="term" value="P:regulation of cell cycle"/>
    <property type="evidence" value="ECO:0007669"/>
    <property type="project" value="TreeGrafter"/>
</dbReference>
<dbReference type="EnsemblPlants" id="Kaladp1203s0003.1.v1.1">
    <property type="protein sequence ID" value="Kaladp1203s0003.1.v1.1"/>
    <property type="gene ID" value="Kaladp1203s0003.v1.1"/>
</dbReference>
<feature type="compositionally biased region" description="Basic and acidic residues" evidence="4">
    <location>
        <begin position="1"/>
        <end position="12"/>
    </location>
</feature>
<dbReference type="Proteomes" id="UP000594263">
    <property type="component" value="Unplaced"/>
</dbReference>
<dbReference type="SMART" id="SM01135">
    <property type="entry name" value="DIRP"/>
    <property type="match status" value="1"/>
</dbReference>
<evidence type="ECO:0000256" key="1">
    <source>
        <dbReference type="ARBA" id="ARBA00004123"/>
    </source>
</evidence>
<organism evidence="6 7">
    <name type="scientific">Kalanchoe fedtschenkoi</name>
    <name type="common">Lavender scallops</name>
    <name type="synonym">South American air plant</name>
    <dbReference type="NCBI Taxonomy" id="63787"/>
    <lineage>
        <taxon>Eukaryota</taxon>
        <taxon>Viridiplantae</taxon>
        <taxon>Streptophyta</taxon>
        <taxon>Embryophyta</taxon>
        <taxon>Tracheophyta</taxon>
        <taxon>Spermatophyta</taxon>
        <taxon>Magnoliopsida</taxon>
        <taxon>eudicotyledons</taxon>
        <taxon>Gunneridae</taxon>
        <taxon>Pentapetalae</taxon>
        <taxon>Saxifragales</taxon>
        <taxon>Crassulaceae</taxon>
        <taxon>Kalanchoe</taxon>
    </lineage>
</organism>
<dbReference type="Pfam" id="PF19438">
    <property type="entry name" value="LIN9_C"/>
    <property type="match status" value="1"/>
</dbReference>
<accession>A0A7N1A819</accession>
<evidence type="ECO:0000259" key="5">
    <source>
        <dbReference type="SMART" id="SM01135"/>
    </source>
</evidence>
<dbReference type="GO" id="GO:0006357">
    <property type="term" value="P:regulation of transcription by RNA polymerase II"/>
    <property type="evidence" value="ECO:0007669"/>
    <property type="project" value="TreeGrafter"/>
</dbReference>